<feature type="chain" id="PRO_5036434421" evidence="1">
    <location>
        <begin position="23"/>
        <end position="86"/>
    </location>
</feature>
<dbReference type="EMBL" id="CADEBC010000481">
    <property type="protein sequence ID" value="CAB3234306.1"/>
    <property type="molecule type" value="Genomic_DNA"/>
</dbReference>
<proteinExistence type="predicted"/>
<accession>A0A8S1BPT6</accession>
<dbReference type="EMBL" id="CADEBD010000880">
    <property type="protein sequence ID" value="CAB3260827.1"/>
    <property type="molecule type" value="Genomic_DNA"/>
</dbReference>
<comment type="caution">
    <text evidence="3">The sequence shown here is derived from an EMBL/GenBank/DDBJ whole genome shotgun (WGS) entry which is preliminary data.</text>
</comment>
<evidence type="ECO:0000313" key="3">
    <source>
        <dbReference type="EMBL" id="CAB3260827.1"/>
    </source>
</evidence>
<dbReference type="Proteomes" id="UP000494106">
    <property type="component" value="Unassembled WGS sequence"/>
</dbReference>
<dbReference type="OrthoDB" id="7673144at2759"/>
<evidence type="ECO:0000313" key="2">
    <source>
        <dbReference type="EMBL" id="CAB3234306.1"/>
    </source>
</evidence>
<dbReference type="Proteomes" id="UP000494256">
    <property type="component" value="Unassembled WGS sequence"/>
</dbReference>
<gene>
    <name evidence="3" type="ORF">APLA_LOCUS17195</name>
    <name evidence="2" type="ORF">APLA_LOCUS5566</name>
</gene>
<name>A0A8S1BPT6_ARCPL</name>
<evidence type="ECO:0000313" key="5">
    <source>
        <dbReference type="Proteomes" id="UP000494256"/>
    </source>
</evidence>
<reference evidence="4 5" key="1">
    <citation type="submission" date="2020-04" db="EMBL/GenBank/DDBJ databases">
        <authorList>
            <person name="Wallbank WR R."/>
            <person name="Pardo Diaz C."/>
            <person name="Kozak K."/>
            <person name="Martin S."/>
            <person name="Jiggins C."/>
            <person name="Moest M."/>
            <person name="Warren A I."/>
            <person name="Byers J.R.P. K."/>
            <person name="Montejo-Kovacevich G."/>
            <person name="Yen C E."/>
        </authorList>
    </citation>
    <scope>NUCLEOTIDE SEQUENCE [LARGE SCALE GENOMIC DNA]</scope>
</reference>
<protein>
    <submittedName>
        <fullName evidence="3">Uncharacterized protein</fullName>
    </submittedName>
</protein>
<organism evidence="3 5">
    <name type="scientific">Arctia plantaginis</name>
    <name type="common">Wood tiger moth</name>
    <name type="synonym">Phalaena plantaginis</name>
    <dbReference type="NCBI Taxonomy" id="874455"/>
    <lineage>
        <taxon>Eukaryota</taxon>
        <taxon>Metazoa</taxon>
        <taxon>Ecdysozoa</taxon>
        <taxon>Arthropoda</taxon>
        <taxon>Hexapoda</taxon>
        <taxon>Insecta</taxon>
        <taxon>Pterygota</taxon>
        <taxon>Neoptera</taxon>
        <taxon>Endopterygota</taxon>
        <taxon>Lepidoptera</taxon>
        <taxon>Glossata</taxon>
        <taxon>Ditrysia</taxon>
        <taxon>Noctuoidea</taxon>
        <taxon>Erebidae</taxon>
        <taxon>Arctiinae</taxon>
        <taxon>Arctia</taxon>
    </lineage>
</organism>
<keyword evidence="4" id="KW-1185">Reference proteome</keyword>
<evidence type="ECO:0000256" key="1">
    <source>
        <dbReference type="SAM" id="SignalP"/>
    </source>
</evidence>
<sequence>MACLRLSFLVSTLCALLVAVSAFPDSGGKVPLPGPGLSYGGIPYGSVSGNVAEYFEHHSPSSGRSLDYLTKSRGNGVDFAAIEQYL</sequence>
<dbReference type="AlphaFoldDB" id="A0A8S1BPT6"/>
<feature type="signal peptide" evidence="1">
    <location>
        <begin position="1"/>
        <end position="22"/>
    </location>
</feature>
<evidence type="ECO:0000313" key="4">
    <source>
        <dbReference type="Proteomes" id="UP000494106"/>
    </source>
</evidence>
<keyword evidence="1" id="KW-0732">Signal</keyword>